<comment type="caution">
    <text evidence="5">The sequence shown here is derived from an EMBL/GenBank/DDBJ whole genome shotgun (WGS) entry which is preliminary data.</text>
</comment>
<dbReference type="Proteomes" id="UP000239576">
    <property type="component" value="Unassembled WGS sequence"/>
</dbReference>
<dbReference type="SUPFAM" id="SSF56349">
    <property type="entry name" value="DNA breaking-rejoining enzymes"/>
    <property type="match status" value="1"/>
</dbReference>
<dbReference type="PANTHER" id="PTHR30349">
    <property type="entry name" value="PHAGE INTEGRASE-RELATED"/>
    <property type="match status" value="1"/>
</dbReference>
<accession>A0A2T1EBM7</accession>
<evidence type="ECO:0000259" key="4">
    <source>
        <dbReference type="PROSITE" id="PS51898"/>
    </source>
</evidence>
<dbReference type="EMBL" id="PVWK01000055">
    <property type="protein sequence ID" value="PSB30149.1"/>
    <property type="molecule type" value="Genomic_DNA"/>
</dbReference>
<feature type="domain" description="Tyr recombinase" evidence="4">
    <location>
        <begin position="1"/>
        <end position="151"/>
    </location>
</feature>
<evidence type="ECO:0000256" key="1">
    <source>
        <dbReference type="ARBA" id="ARBA00008857"/>
    </source>
</evidence>
<keyword evidence="3" id="KW-0233">DNA recombination</keyword>
<reference evidence="6" key="1">
    <citation type="submission" date="2018-02" db="EMBL/GenBank/DDBJ databases">
        <authorList>
            <person name="Moore K."/>
            <person name="Momper L."/>
        </authorList>
    </citation>
    <scope>NUCLEOTIDE SEQUENCE [LARGE SCALE GENOMIC DNA]</scope>
    <source>
        <strain evidence="6">ULC18</strain>
    </source>
</reference>
<dbReference type="GO" id="GO:0006310">
    <property type="term" value="P:DNA recombination"/>
    <property type="evidence" value="ECO:0007669"/>
    <property type="project" value="UniProtKB-KW"/>
</dbReference>
<evidence type="ECO:0000256" key="3">
    <source>
        <dbReference type="ARBA" id="ARBA00023172"/>
    </source>
</evidence>
<dbReference type="GO" id="GO:0003677">
    <property type="term" value="F:DNA binding"/>
    <property type="evidence" value="ECO:0007669"/>
    <property type="project" value="UniProtKB-KW"/>
</dbReference>
<evidence type="ECO:0000256" key="2">
    <source>
        <dbReference type="ARBA" id="ARBA00023125"/>
    </source>
</evidence>
<dbReference type="InterPro" id="IPR011010">
    <property type="entry name" value="DNA_brk_join_enz"/>
</dbReference>
<dbReference type="Pfam" id="PF00589">
    <property type="entry name" value="Phage_integrase"/>
    <property type="match status" value="1"/>
</dbReference>
<dbReference type="AlphaFoldDB" id="A0A2T1EBM7"/>
<dbReference type="InterPro" id="IPR002104">
    <property type="entry name" value="Integrase_catalytic"/>
</dbReference>
<reference evidence="5 6" key="2">
    <citation type="submission" date="2018-03" db="EMBL/GenBank/DDBJ databases">
        <title>The ancient ancestry and fast evolution of plastids.</title>
        <authorList>
            <person name="Moore K.R."/>
            <person name="Magnabosco C."/>
            <person name="Momper L."/>
            <person name="Gold D.A."/>
            <person name="Bosak T."/>
            <person name="Fournier G.P."/>
        </authorList>
    </citation>
    <scope>NUCLEOTIDE SEQUENCE [LARGE SCALE GENOMIC DNA]</scope>
    <source>
        <strain evidence="5 6">ULC18</strain>
    </source>
</reference>
<dbReference type="PANTHER" id="PTHR30349:SF41">
    <property type="entry name" value="INTEGRASE_RECOMBINASE PROTEIN MJ0367-RELATED"/>
    <property type="match status" value="1"/>
</dbReference>
<protein>
    <recommendedName>
        <fullName evidence="4">Tyr recombinase domain-containing protein</fullName>
    </recommendedName>
</protein>
<sequence length="153" mass="16490">MASKHEVAIAAFTGCRMGEALALRAENLDLLAGTLTLTHTKTGKAREVVMHPELVALLSDATLPTEGYLFPSPRTAGHITRQAVDKELRQVCEALELRGVGTHSFRRSLATNLHGKGIPLKTIASITGHESLNELSVYLDVTPAQQRAAILSR</sequence>
<dbReference type="InterPro" id="IPR050090">
    <property type="entry name" value="Tyrosine_recombinase_XerCD"/>
</dbReference>
<dbReference type="CDD" id="cd00796">
    <property type="entry name" value="INT_Rci_Hp1_C"/>
    <property type="match status" value="1"/>
</dbReference>
<evidence type="ECO:0000313" key="5">
    <source>
        <dbReference type="EMBL" id="PSB30149.1"/>
    </source>
</evidence>
<comment type="similarity">
    <text evidence="1">Belongs to the 'phage' integrase family.</text>
</comment>
<dbReference type="GO" id="GO:0015074">
    <property type="term" value="P:DNA integration"/>
    <property type="evidence" value="ECO:0007669"/>
    <property type="project" value="InterPro"/>
</dbReference>
<organism evidence="5 6">
    <name type="scientific">Stenomitos frigidus ULC18</name>
    <dbReference type="NCBI Taxonomy" id="2107698"/>
    <lineage>
        <taxon>Bacteria</taxon>
        <taxon>Bacillati</taxon>
        <taxon>Cyanobacteriota</taxon>
        <taxon>Cyanophyceae</taxon>
        <taxon>Leptolyngbyales</taxon>
        <taxon>Leptolyngbyaceae</taxon>
        <taxon>Stenomitos</taxon>
    </lineage>
</organism>
<dbReference type="PROSITE" id="PS51898">
    <property type="entry name" value="TYR_RECOMBINASE"/>
    <property type="match status" value="1"/>
</dbReference>
<gene>
    <name evidence="5" type="ORF">C7B82_09335</name>
</gene>
<name>A0A2T1EBM7_9CYAN</name>
<dbReference type="RefSeq" id="WP_106256034.1">
    <property type="nucleotide sequence ID" value="NZ_CAWNSW010000027.1"/>
</dbReference>
<evidence type="ECO:0000313" key="6">
    <source>
        <dbReference type="Proteomes" id="UP000239576"/>
    </source>
</evidence>
<keyword evidence="2" id="KW-0238">DNA-binding</keyword>
<dbReference type="OrthoDB" id="456420at2"/>
<proteinExistence type="inferred from homology"/>
<dbReference type="Gene3D" id="1.10.443.10">
    <property type="entry name" value="Intergrase catalytic core"/>
    <property type="match status" value="1"/>
</dbReference>
<dbReference type="InterPro" id="IPR013762">
    <property type="entry name" value="Integrase-like_cat_sf"/>
</dbReference>
<keyword evidence="6" id="KW-1185">Reference proteome</keyword>